<dbReference type="Proteomes" id="UP000006352">
    <property type="component" value="Unassembled WGS sequence"/>
</dbReference>
<dbReference type="AlphaFoldDB" id="J4GNB5"/>
<protein>
    <recommendedName>
        <fullName evidence="4">Ricin B lectin domain-containing protein</fullName>
    </recommendedName>
</protein>
<feature type="region of interest" description="Disordered" evidence="1">
    <location>
        <begin position="355"/>
        <end position="421"/>
    </location>
</feature>
<proteinExistence type="predicted"/>
<gene>
    <name evidence="2" type="ORF">FIBRA_03148</name>
</gene>
<evidence type="ECO:0000256" key="1">
    <source>
        <dbReference type="SAM" id="MobiDB-lite"/>
    </source>
</evidence>
<dbReference type="EMBL" id="HE797019">
    <property type="protein sequence ID" value="CCM01100.1"/>
    <property type="molecule type" value="Genomic_DNA"/>
</dbReference>
<dbReference type="HOGENOM" id="CLU_490923_0_0_1"/>
<dbReference type="SUPFAM" id="SSF50370">
    <property type="entry name" value="Ricin B-like lectins"/>
    <property type="match status" value="1"/>
</dbReference>
<dbReference type="InParanoid" id="J4GNB5"/>
<name>J4GNB5_9APHY</name>
<feature type="compositionally biased region" description="Basic and acidic residues" evidence="1">
    <location>
        <begin position="149"/>
        <end position="164"/>
    </location>
</feature>
<organism evidence="2 3">
    <name type="scientific">Fibroporia radiculosa</name>
    <dbReference type="NCBI Taxonomy" id="599839"/>
    <lineage>
        <taxon>Eukaryota</taxon>
        <taxon>Fungi</taxon>
        <taxon>Dikarya</taxon>
        <taxon>Basidiomycota</taxon>
        <taxon>Agaricomycotina</taxon>
        <taxon>Agaricomycetes</taxon>
        <taxon>Polyporales</taxon>
        <taxon>Fibroporiaceae</taxon>
        <taxon>Fibroporia</taxon>
    </lineage>
</organism>
<dbReference type="RefSeq" id="XP_012180383.1">
    <property type="nucleotide sequence ID" value="XM_012324993.1"/>
</dbReference>
<feature type="compositionally biased region" description="Low complexity" evidence="1">
    <location>
        <begin position="393"/>
        <end position="410"/>
    </location>
</feature>
<dbReference type="Gene3D" id="2.80.10.50">
    <property type="match status" value="1"/>
</dbReference>
<sequence length="555" mass="62228">MTVELHGVFTITNIQHGNRVMLPNNNHEEQVNCVIPVTEIADVETWKFEPSTLGRHQIRNVKHDCILSAQHPYVPGTSVVTTERRNWWLLEKLKDEEYGPDAYLIRHNDKRDLCWSLTDGNDDTPVYLQQSSAHRHSAWRIVRHLLQSESKKDKHDGSQDEKAVESTSPQTSSTERQESAQNDSSKDEPKDDSFSQKAHSESTKTHVEDDDDSHQDATKADVHRSYSKTKHNKSRTLTRAPSGDRLPHESFSLRDLRAAPQSHTDGGLDDGASRRPLSRGARVEIPRDHNLAVRHPTVDHTLEAVTSPISPRTHAELQALLKNGEGHPINARDNHGFPETARPIAHTHAELKALRESRGVAPIDTRGKDNNGAGRSDTLNIPQPQKGRRSFGNRGRPNVSPSNSSRSMSPATPPQLPSMQPAIFSFGSAFTSEDDAAEWSSPCDADYFPAKDPKDNLEDIDFSRLGMAYDRPSSPPVYRSLSPAEREPSPINTFTFKTDPKGETWCEERTERVVQNGWGGGRQSPALFGDSAPHMGFFMRQQVPVNTIRHDTWFH</sequence>
<reference evidence="2 3" key="1">
    <citation type="journal article" date="2012" name="Appl. Environ. Microbiol.">
        <title>Short-read sequencing for genomic analysis of the brown rot fungus Fibroporia radiculosa.</title>
        <authorList>
            <person name="Tang J.D."/>
            <person name="Perkins A.D."/>
            <person name="Sonstegard T.S."/>
            <person name="Schroeder S.G."/>
            <person name="Burgess S.C."/>
            <person name="Diehl S.V."/>
        </authorList>
    </citation>
    <scope>NUCLEOTIDE SEQUENCE [LARGE SCALE GENOMIC DNA]</scope>
    <source>
        <strain evidence="2 3">TFFH 294</strain>
    </source>
</reference>
<accession>J4GNB5</accession>
<dbReference type="InterPro" id="IPR035992">
    <property type="entry name" value="Ricin_B-like_lectins"/>
</dbReference>
<feature type="compositionally biased region" description="Basic and acidic residues" evidence="1">
    <location>
        <begin position="281"/>
        <end position="294"/>
    </location>
</feature>
<evidence type="ECO:0000313" key="3">
    <source>
        <dbReference type="Proteomes" id="UP000006352"/>
    </source>
</evidence>
<feature type="compositionally biased region" description="Basic and acidic residues" evidence="1">
    <location>
        <begin position="184"/>
        <end position="207"/>
    </location>
</feature>
<feature type="compositionally biased region" description="Basic and acidic residues" evidence="1">
    <location>
        <begin position="214"/>
        <end position="224"/>
    </location>
</feature>
<dbReference type="GeneID" id="24096011"/>
<dbReference type="OrthoDB" id="10665859at2759"/>
<keyword evidence="3" id="KW-1185">Reference proteome</keyword>
<feature type="region of interest" description="Disordered" evidence="1">
    <location>
        <begin position="473"/>
        <end position="500"/>
    </location>
</feature>
<feature type="compositionally biased region" description="Polar residues" evidence="1">
    <location>
        <begin position="165"/>
        <end position="183"/>
    </location>
</feature>
<evidence type="ECO:0000313" key="2">
    <source>
        <dbReference type="EMBL" id="CCM01100.1"/>
    </source>
</evidence>
<feature type="compositionally biased region" description="Basic residues" evidence="1">
    <location>
        <begin position="225"/>
        <end position="236"/>
    </location>
</feature>
<evidence type="ECO:0008006" key="4">
    <source>
        <dbReference type="Google" id="ProtNLM"/>
    </source>
</evidence>
<feature type="region of interest" description="Disordered" evidence="1">
    <location>
        <begin position="149"/>
        <end position="294"/>
    </location>
</feature>
<feature type="compositionally biased region" description="Basic and acidic residues" evidence="1">
    <location>
        <begin position="245"/>
        <end position="257"/>
    </location>
</feature>